<feature type="binding site" evidence="17">
    <location>
        <position position="31"/>
    </location>
    <ligand>
        <name>Mg(2+)</name>
        <dbReference type="ChEBI" id="CHEBI:18420"/>
    </ligand>
</feature>
<evidence type="ECO:0000256" key="13">
    <source>
        <dbReference type="ARBA" id="ARBA00023212"/>
    </source>
</evidence>
<evidence type="ECO:0000256" key="9">
    <source>
        <dbReference type="ARBA" id="ARBA00022741"/>
    </source>
</evidence>
<keyword evidence="10" id="KW-0970">Cilium biogenesis/degradation</keyword>
<dbReference type="PRINTS" id="PR00328">
    <property type="entry name" value="SAR1GTPBP"/>
</dbReference>
<evidence type="ECO:0000256" key="1">
    <source>
        <dbReference type="ARBA" id="ARBA00004120"/>
    </source>
</evidence>
<dbReference type="InterPro" id="IPR027417">
    <property type="entry name" value="P-loop_NTPase"/>
</dbReference>
<evidence type="ECO:0000256" key="16">
    <source>
        <dbReference type="PIRSR" id="PIRSR606689-1"/>
    </source>
</evidence>
<evidence type="ECO:0000256" key="2">
    <source>
        <dbReference type="ARBA" id="ARBA00004430"/>
    </source>
</evidence>
<dbReference type="FunFam" id="3.40.50.300:FF:000457">
    <property type="entry name" value="ADP-ribosylation factor-like protein 6"/>
    <property type="match status" value="1"/>
</dbReference>
<comment type="similarity">
    <text evidence="4 18">Belongs to the small GTPase superfamily. Arf family.</text>
</comment>
<dbReference type="Pfam" id="PF00025">
    <property type="entry name" value="Arf"/>
    <property type="match status" value="1"/>
</dbReference>
<dbReference type="InterPro" id="IPR006689">
    <property type="entry name" value="Small_GTPase_ARF/SAR"/>
</dbReference>
<evidence type="ECO:0000256" key="5">
    <source>
        <dbReference type="ARBA" id="ARBA00019766"/>
    </source>
</evidence>
<evidence type="ECO:0000256" key="11">
    <source>
        <dbReference type="ARBA" id="ARBA00023134"/>
    </source>
</evidence>
<comment type="subcellular location">
    <subcellularLocation>
        <location evidence="3">Cell projection</location>
        <location evidence="3">Cilium membrane</location>
        <topology evidence="3">Peripheral membrane protein</topology>
        <orientation evidence="3">Cytoplasmic side</orientation>
    </subcellularLocation>
    <subcellularLocation>
        <location evidence="2">Cytoplasm</location>
        <location evidence="2">Cytoskeleton</location>
        <location evidence="2">Cilium axoneme</location>
    </subcellularLocation>
    <subcellularLocation>
        <location evidence="1">Cytoplasm</location>
        <location evidence="1">Cytoskeleton</location>
        <location evidence="1">Cilium basal body</location>
    </subcellularLocation>
</comment>
<keyword evidence="6" id="KW-1003">Cell membrane</keyword>
<dbReference type="GO" id="GO:0060170">
    <property type="term" value="C:ciliary membrane"/>
    <property type="evidence" value="ECO:0007669"/>
    <property type="project" value="UniProtKB-SubCell"/>
</dbReference>
<dbReference type="GO" id="GO:0005525">
    <property type="term" value="F:GTP binding"/>
    <property type="evidence" value="ECO:0007669"/>
    <property type="project" value="UniProtKB-KW"/>
</dbReference>
<dbReference type="CDD" id="cd04157">
    <property type="entry name" value="Arl6"/>
    <property type="match status" value="1"/>
</dbReference>
<evidence type="ECO:0000256" key="8">
    <source>
        <dbReference type="ARBA" id="ARBA00022707"/>
    </source>
</evidence>
<dbReference type="SMART" id="SM00177">
    <property type="entry name" value="ARF"/>
    <property type="match status" value="1"/>
</dbReference>
<keyword evidence="14" id="KW-0966">Cell projection</keyword>
<dbReference type="InterPro" id="IPR041839">
    <property type="entry name" value="Arl6"/>
</dbReference>
<evidence type="ECO:0000256" key="14">
    <source>
        <dbReference type="ARBA" id="ARBA00023273"/>
    </source>
</evidence>
<dbReference type="AlphaFoldDB" id="A0AB34J8J7"/>
<feature type="binding site" evidence="16">
    <location>
        <begin position="24"/>
        <end position="31"/>
    </location>
    <ligand>
        <name>GTP</name>
        <dbReference type="ChEBI" id="CHEBI:37565"/>
    </ligand>
</feature>
<dbReference type="InterPro" id="IPR024156">
    <property type="entry name" value="Small_GTPase_ARF"/>
</dbReference>
<dbReference type="GO" id="GO:0030030">
    <property type="term" value="P:cell projection organization"/>
    <property type="evidence" value="ECO:0007669"/>
    <property type="project" value="UniProtKB-KW"/>
</dbReference>
<dbReference type="InterPro" id="IPR005225">
    <property type="entry name" value="Small_GTP-bd"/>
</dbReference>
<accession>A0AB34J8J7</accession>
<keyword evidence="17" id="KW-0479">Metal-binding</keyword>
<proteinExistence type="inferred from homology"/>
<dbReference type="PANTHER" id="PTHR11711">
    <property type="entry name" value="ADP RIBOSYLATION FACTOR-RELATED"/>
    <property type="match status" value="1"/>
</dbReference>
<dbReference type="Gene3D" id="3.40.50.300">
    <property type="entry name" value="P-loop containing nucleotide triphosphate hydrolases"/>
    <property type="match status" value="1"/>
</dbReference>
<keyword evidence="13" id="KW-0206">Cytoskeleton</keyword>
<keyword evidence="20" id="KW-1185">Reference proteome</keyword>
<reference evidence="19 20" key="1">
    <citation type="journal article" date="2024" name="Science">
        <title>Giant polyketide synthase enzymes in the biosynthesis of giant marine polyether toxins.</title>
        <authorList>
            <person name="Fallon T.R."/>
            <person name="Shende V.V."/>
            <person name="Wierzbicki I.H."/>
            <person name="Pendleton A.L."/>
            <person name="Watervoot N.F."/>
            <person name="Auber R.P."/>
            <person name="Gonzalez D.J."/>
            <person name="Wisecaver J.H."/>
            <person name="Moore B.S."/>
        </authorList>
    </citation>
    <scope>NUCLEOTIDE SEQUENCE [LARGE SCALE GENOMIC DNA]</scope>
    <source>
        <strain evidence="19 20">12B1</strain>
    </source>
</reference>
<dbReference type="SUPFAM" id="SSF52540">
    <property type="entry name" value="P-loop containing nucleoside triphosphate hydrolases"/>
    <property type="match status" value="1"/>
</dbReference>
<dbReference type="GO" id="GO:0003924">
    <property type="term" value="F:GTPase activity"/>
    <property type="evidence" value="ECO:0007669"/>
    <property type="project" value="InterPro"/>
</dbReference>
<keyword evidence="9 16" id="KW-0547">Nucleotide-binding</keyword>
<dbReference type="EMBL" id="JBGBPQ010000011">
    <property type="protein sequence ID" value="KAL1515683.1"/>
    <property type="molecule type" value="Genomic_DNA"/>
</dbReference>
<gene>
    <name evidence="19" type="ORF">AB1Y20_002300</name>
</gene>
<evidence type="ECO:0000256" key="6">
    <source>
        <dbReference type="ARBA" id="ARBA00022475"/>
    </source>
</evidence>
<keyword evidence="11 16" id="KW-0342">GTP-binding</keyword>
<keyword evidence="8" id="KW-0519">Myristate</keyword>
<keyword evidence="12" id="KW-0472">Membrane</keyword>
<dbReference type="Proteomes" id="UP001515480">
    <property type="component" value="Unassembled WGS sequence"/>
</dbReference>
<feature type="binding site" evidence="16">
    <location>
        <position position="72"/>
    </location>
    <ligand>
        <name>GTP</name>
        <dbReference type="ChEBI" id="CHEBI:37565"/>
    </ligand>
</feature>
<organism evidence="19 20">
    <name type="scientific">Prymnesium parvum</name>
    <name type="common">Toxic golden alga</name>
    <dbReference type="NCBI Taxonomy" id="97485"/>
    <lineage>
        <taxon>Eukaryota</taxon>
        <taxon>Haptista</taxon>
        <taxon>Haptophyta</taxon>
        <taxon>Prymnesiophyceae</taxon>
        <taxon>Prymnesiales</taxon>
        <taxon>Prymnesiaceae</taxon>
        <taxon>Prymnesium</taxon>
    </lineage>
</organism>
<dbReference type="SMART" id="SM00178">
    <property type="entry name" value="SAR"/>
    <property type="match status" value="1"/>
</dbReference>
<evidence type="ECO:0000256" key="7">
    <source>
        <dbReference type="ARBA" id="ARBA00022490"/>
    </source>
</evidence>
<evidence type="ECO:0000256" key="17">
    <source>
        <dbReference type="PIRSR" id="PIRSR606689-2"/>
    </source>
</evidence>
<evidence type="ECO:0000256" key="15">
    <source>
        <dbReference type="ARBA" id="ARBA00023288"/>
    </source>
</evidence>
<evidence type="ECO:0000256" key="10">
    <source>
        <dbReference type="ARBA" id="ARBA00022794"/>
    </source>
</evidence>
<sequence>MGLFKRLFGQITPGKNKVRILCIGLDNSGKSTVINWLKPKKAMAQDVVPTVGFSVEEFTKNGLSFTVFDMSGQGRYRNLWEHYYKEVGGIIFCIDSTDHIRMCVAKDELDALLEHEELRSVPILFFANKMDLPQAVGPVQCVQNLELSKITDKPWHIAASNALTGEGIDEGITWLGTQMGRAARAK</sequence>
<evidence type="ECO:0000256" key="18">
    <source>
        <dbReference type="RuleBase" id="RU003925"/>
    </source>
</evidence>
<dbReference type="GO" id="GO:0005930">
    <property type="term" value="C:axoneme"/>
    <property type="evidence" value="ECO:0007669"/>
    <property type="project" value="UniProtKB-SubCell"/>
</dbReference>
<feature type="binding site" evidence="16">
    <location>
        <begin position="128"/>
        <end position="131"/>
    </location>
    <ligand>
        <name>GTP</name>
        <dbReference type="ChEBI" id="CHEBI:37565"/>
    </ligand>
</feature>
<evidence type="ECO:0000256" key="4">
    <source>
        <dbReference type="ARBA" id="ARBA00010290"/>
    </source>
</evidence>
<evidence type="ECO:0000256" key="12">
    <source>
        <dbReference type="ARBA" id="ARBA00023136"/>
    </source>
</evidence>
<dbReference type="PROSITE" id="PS51417">
    <property type="entry name" value="ARF"/>
    <property type="match status" value="1"/>
</dbReference>
<evidence type="ECO:0000313" key="19">
    <source>
        <dbReference type="EMBL" id="KAL1515683.1"/>
    </source>
</evidence>
<protein>
    <recommendedName>
        <fullName evidence="5">ADP-ribosylation factor-like protein 6</fullName>
    </recommendedName>
</protein>
<comment type="caution">
    <text evidence="19">The sequence shown here is derived from an EMBL/GenBank/DDBJ whole genome shotgun (WGS) entry which is preliminary data.</text>
</comment>
<keyword evidence="7" id="KW-0963">Cytoplasm</keyword>
<feature type="binding site" evidence="17">
    <location>
        <position position="50"/>
    </location>
    <ligand>
        <name>Mg(2+)</name>
        <dbReference type="ChEBI" id="CHEBI:18420"/>
    </ligand>
</feature>
<evidence type="ECO:0000313" key="20">
    <source>
        <dbReference type="Proteomes" id="UP001515480"/>
    </source>
</evidence>
<name>A0AB34J8J7_PRYPA</name>
<keyword evidence="17" id="KW-0460">Magnesium</keyword>
<dbReference type="NCBIfam" id="TIGR00231">
    <property type="entry name" value="small_GTP"/>
    <property type="match status" value="1"/>
</dbReference>
<dbReference type="GO" id="GO:0046872">
    <property type="term" value="F:metal ion binding"/>
    <property type="evidence" value="ECO:0007669"/>
    <property type="project" value="UniProtKB-KW"/>
</dbReference>
<evidence type="ECO:0000256" key="3">
    <source>
        <dbReference type="ARBA" id="ARBA00004522"/>
    </source>
</evidence>
<keyword evidence="15" id="KW-0449">Lipoprotein</keyword>